<dbReference type="Proteomes" id="UP000298125">
    <property type="component" value="Unassembled WGS sequence"/>
</dbReference>
<dbReference type="RefSeq" id="WP_135580764.1">
    <property type="nucleotide sequence ID" value="NZ_RQGA01000014.1"/>
</dbReference>
<evidence type="ECO:0008006" key="4">
    <source>
        <dbReference type="Google" id="ProtNLM"/>
    </source>
</evidence>
<dbReference type="OrthoDB" id="341702at2"/>
<evidence type="ECO:0000256" key="1">
    <source>
        <dbReference type="SAM" id="SignalP"/>
    </source>
</evidence>
<sequence>MYRFPKLFFFYTICFFSCFSFACQLTKEKLQSAETLPLSDVSVRETACPIPLTKGVVYGTTLTKFDETCLLAELKVLLADLCAGSFSHLPNLVHPTKGLYVDAKGYWTYVEVKKDLADPNGYFQVYYFDSKKLDEKKGSVGNLTVREVFLSAKQVWVDFYAGSSEEVEVKFRFLENPKLERYLINPSFVKEDGKWYLLRMF</sequence>
<evidence type="ECO:0000313" key="2">
    <source>
        <dbReference type="EMBL" id="TGL37862.1"/>
    </source>
</evidence>
<evidence type="ECO:0000313" key="3">
    <source>
        <dbReference type="Proteomes" id="UP000298125"/>
    </source>
</evidence>
<keyword evidence="1" id="KW-0732">Signal</keyword>
<dbReference type="PROSITE" id="PS51257">
    <property type="entry name" value="PROKAR_LIPOPROTEIN"/>
    <property type="match status" value="1"/>
</dbReference>
<reference evidence="2" key="1">
    <citation type="journal article" date="2019" name="PLoS Negl. Trop. Dis.">
        <title>Revisiting the worldwide diversity of Leptospira species in the environment.</title>
        <authorList>
            <person name="Vincent A.T."/>
            <person name="Schiettekatte O."/>
            <person name="Bourhy P."/>
            <person name="Veyrier F.J."/>
            <person name="Picardeau M."/>
        </authorList>
    </citation>
    <scope>NUCLEOTIDE SEQUENCE [LARGE SCALE GENOMIC DNA]</scope>
    <source>
        <strain evidence="2">201702692</strain>
    </source>
</reference>
<feature type="chain" id="PRO_5020902060" description="Lipoprotein" evidence="1">
    <location>
        <begin position="23"/>
        <end position="201"/>
    </location>
</feature>
<accession>A0A4R9JE56</accession>
<comment type="caution">
    <text evidence="2">The sequence shown here is derived from an EMBL/GenBank/DDBJ whole genome shotgun (WGS) entry which is preliminary data.</text>
</comment>
<name>A0A4R9JE56_9LEPT</name>
<gene>
    <name evidence="2" type="ORF">EHQ49_15330</name>
</gene>
<protein>
    <recommendedName>
        <fullName evidence="4">Lipoprotein</fullName>
    </recommendedName>
</protein>
<keyword evidence="3" id="KW-1185">Reference proteome</keyword>
<dbReference type="AlphaFoldDB" id="A0A4R9JE56"/>
<proteinExistence type="predicted"/>
<dbReference type="EMBL" id="RQGA01000014">
    <property type="protein sequence ID" value="TGL37862.1"/>
    <property type="molecule type" value="Genomic_DNA"/>
</dbReference>
<feature type="signal peptide" evidence="1">
    <location>
        <begin position="1"/>
        <end position="22"/>
    </location>
</feature>
<organism evidence="2 3">
    <name type="scientific">Leptospira perdikensis</name>
    <dbReference type="NCBI Taxonomy" id="2484948"/>
    <lineage>
        <taxon>Bacteria</taxon>
        <taxon>Pseudomonadati</taxon>
        <taxon>Spirochaetota</taxon>
        <taxon>Spirochaetia</taxon>
        <taxon>Leptospirales</taxon>
        <taxon>Leptospiraceae</taxon>
        <taxon>Leptospira</taxon>
    </lineage>
</organism>